<sequence length="122" mass="14527">MENKWFVVNLLYKSINSGQQNIPIELKEVDHSEEEVFEERHYLIRTSNRKNAELIGEDIAIKNENKYNNIYGEQVFWKYEKFLECYEVIDELDSGAEIYSRHIISAKGTTTNEIINRFFPED</sequence>
<dbReference type="InterPro" id="IPR025630">
    <property type="entry name" value="DUF4288"/>
</dbReference>
<dbReference type="EMBL" id="JASTZU010000048">
    <property type="protein sequence ID" value="MDL4841770.1"/>
    <property type="molecule type" value="Genomic_DNA"/>
</dbReference>
<gene>
    <name evidence="1" type="ORF">QQS35_15120</name>
</gene>
<name>A0ABT7L7D9_9BACI</name>
<organism evidence="1 2">
    <name type="scientific">Aquibacillus rhizosphaerae</name>
    <dbReference type="NCBI Taxonomy" id="3051431"/>
    <lineage>
        <taxon>Bacteria</taxon>
        <taxon>Bacillati</taxon>
        <taxon>Bacillota</taxon>
        <taxon>Bacilli</taxon>
        <taxon>Bacillales</taxon>
        <taxon>Bacillaceae</taxon>
        <taxon>Aquibacillus</taxon>
    </lineage>
</organism>
<comment type="caution">
    <text evidence="1">The sequence shown here is derived from an EMBL/GenBank/DDBJ whole genome shotgun (WGS) entry which is preliminary data.</text>
</comment>
<dbReference type="Pfam" id="PF14119">
    <property type="entry name" value="DUF4288"/>
    <property type="match status" value="1"/>
</dbReference>
<evidence type="ECO:0000313" key="1">
    <source>
        <dbReference type="EMBL" id="MDL4841770.1"/>
    </source>
</evidence>
<evidence type="ECO:0000313" key="2">
    <source>
        <dbReference type="Proteomes" id="UP001235343"/>
    </source>
</evidence>
<dbReference type="Proteomes" id="UP001235343">
    <property type="component" value="Unassembled WGS sequence"/>
</dbReference>
<dbReference type="RefSeq" id="WP_285933054.1">
    <property type="nucleotide sequence ID" value="NZ_JASTZU010000048.1"/>
</dbReference>
<proteinExistence type="predicted"/>
<accession>A0ABT7L7D9</accession>
<keyword evidence="2" id="KW-1185">Reference proteome</keyword>
<protein>
    <submittedName>
        <fullName evidence="1">DUF4288 domain-containing protein</fullName>
    </submittedName>
</protein>
<reference evidence="1 2" key="1">
    <citation type="submission" date="2023-06" db="EMBL/GenBank/DDBJ databases">
        <title>Aquibacillus rhizosphaerae LR5S19.</title>
        <authorList>
            <person name="Sun J.-Q."/>
        </authorList>
    </citation>
    <scope>NUCLEOTIDE SEQUENCE [LARGE SCALE GENOMIC DNA]</scope>
    <source>
        <strain evidence="1 2">LR5S19</strain>
    </source>
</reference>